<evidence type="ECO:0000256" key="1">
    <source>
        <dbReference type="SAM" id="MobiDB-lite"/>
    </source>
</evidence>
<organism evidence="2 3">
    <name type="scientific">Tupaia chinensis</name>
    <name type="common">Chinese tree shrew</name>
    <name type="synonym">Tupaia belangeri chinensis</name>
    <dbReference type="NCBI Taxonomy" id="246437"/>
    <lineage>
        <taxon>Eukaryota</taxon>
        <taxon>Metazoa</taxon>
        <taxon>Chordata</taxon>
        <taxon>Craniata</taxon>
        <taxon>Vertebrata</taxon>
        <taxon>Euteleostomi</taxon>
        <taxon>Mammalia</taxon>
        <taxon>Eutheria</taxon>
        <taxon>Euarchontoglires</taxon>
        <taxon>Scandentia</taxon>
        <taxon>Tupaiidae</taxon>
        <taxon>Tupaia</taxon>
    </lineage>
</organism>
<feature type="region of interest" description="Disordered" evidence="1">
    <location>
        <begin position="1"/>
        <end position="36"/>
    </location>
</feature>
<gene>
    <name evidence="2" type="ORF">TREES_T100011693</name>
</gene>
<dbReference type="Proteomes" id="UP000011518">
    <property type="component" value="Unassembled WGS sequence"/>
</dbReference>
<sequence length="125" mass="13638">MRTCRGNSPGPGLTEGLTGGARFHTHSPPAVLSSSKSRVKYHLTKTVGSGHCCAMRKAHIRVLSLPKHTRSGTEETLSPGTTPVYTEQTPPVVYEHWTPLIRPAGGADRTLSTFSWYLSIGRVRR</sequence>
<name>L9L133_TUPCH</name>
<evidence type="ECO:0000313" key="3">
    <source>
        <dbReference type="Proteomes" id="UP000011518"/>
    </source>
</evidence>
<protein>
    <submittedName>
        <fullName evidence="2">Uncharacterized protein</fullName>
    </submittedName>
</protein>
<reference evidence="3" key="2">
    <citation type="journal article" date="2013" name="Nat. Commun.">
        <title>Genome of the Chinese tree shrew.</title>
        <authorList>
            <person name="Fan Y."/>
            <person name="Huang Z.Y."/>
            <person name="Cao C.C."/>
            <person name="Chen C.S."/>
            <person name="Chen Y.X."/>
            <person name="Fan D.D."/>
            <person name="He J."/>
            <person name="Hou H.L."/>
            <person name="Hu L."/>
            <person name="Hu X.T."/>
            <person name="Jiang X.T."/>
            <person name="Lai R."/>
            <person name="Lang Y.S."/>
            <person name="Liang B."/>
            <person name="Liao S.G."/>
            <person name="Mu D."/>
            <person name="Ma Y.Y."/>
            <person name="Niu Y.Y."/>
            <person name="Sun X.Q."/>
            <person name="Xia J.Q."/>
            <person name="Xiao J."/>
            <person name="Xiong Z.Q."/>
            <person name="Xu L."/>
            <person name="Yang L."/>
            <person name="Zhang Y."/>
            <person name="Zhao W."/>
            <person name="Zhao X.D."/>
            <person name="Zheng Y.T."/>
            <person name="Zhou J.M."/>
            <person name="Zhu Y.B."/>
            <person name="Zhang G.J."/>
            <person name="Wang J."/>
            <person name="Yao Y.G."/>
        </authorList>
    </citation>
    <scope>NUCLEOTIDE SEQUENCE [LARGE SCALE GENOMIC DNA]</scope>
</reference>
<evidence type="ECO:0000313" key="2">
    <source>
        <dbReference type="EMBL" id="ELW68761.1"/>
    </source>
</evidence>
<dbReference type="InParanoid" id="L9L133"/>
<accession>L9L133</accession>
<dbReference type="AlphaFoldDB" id="L9L133"/>
<proteinExistence type="predicted"/>
<dbReference type="EMBL" id="KB320558">
    <property type="protein sequence ID" value="ELW68761.1"/>
    <property type="molecule type" value="Genomic_DNA"/>
</dbReference>
<keyword evidence="3" id="KW-1185">Reference proteome</keyword>
<reference evidence="3" key="1">
    <citation type="submission" date="2012-07" db="EMBL/GenBank/DDBJ databases">
        <title>Genome of the Chinese tree shrew, a rising model animal genetically related to primates.</title>
        <authorList>
            <person name="Zhang G."/>
            <person name="Fan Y."/>
            <person name="Yao Y."/>
            <person name="Huang Z."/>
        </authorList>
    </citation>
    <scope>NUCLEOTIDE SEQUENCE [LARGE SCALE GENOMIC DNA]</scope>
</reference>